<organism evidence="6 7">
    <name type="scientific">Tabrizicola oligotrophica</name>
    <dbReference type="NCBI Taxonomy" id="2710650"/>
    <lineage>
        <taxon>Bacteria</taxon>
        <taxon>Pseudomonadati</taxon>
        <taxon>Pseudomonadota</taxon>
        <taxon>Alphaproteobacteria</taxon>
        <taxon>Rhodobacterales</taxon>
        <taxon>Paracoccaceae</taxon>
        <taxon>Tabrizicola</taxon>
    </lineage>
</organism>
<dbReference type="Proteomes" id="UP000477782">
    <property type="component" value="Unassembled WGS sequence"/>
</dbReference>
<keyword evidence="3" id="KW-0378">Hydrolase</keyword>
<protein>
    <submittedName>
        <fullName evidence="6">C40 family peptidase</fullName>
    </submittedName>
</protein>
<dbReference type="InterPro" id="IPR038765">
    <property type="entry name" value="Papain-like_cys_pep_sf"/>
</dbReference>
<dbReference type="InterPro" id="IPR051794">
    <property type="entry name" value="PG_Endopeptidase_C40"/>
</dbReference>
<proteinExistence type="inferred from homology"/>
<comment type="caution">
    <text evidence="6">The sequence shown here is derived from an EMBL/GenBank/DDBJ whole genome shotgun (WGS) entry which is preliminary data.</text>
</comment>
<dbReference type="Pfam" id="PF00877">
    <property type="entry name" value="NLPC_P60"/>
    <property type="match status" value="1"/>
</dbReference>
<dbReference type="RefSeq" id="WP_164624106.1">
    <property type="nucleotide sequence ID" value="NZ_JAAIVJ010000003.1"/>
</dbReference>
<dbReference type="SUPFAM" id="SSF54001">
    <property type="entry name" value="Cysteine proteinases"/>
    <property type="match status" value="1"/>
</dbReference>
<feature type="domain" description="NlpC/P60" evidence="5">
    <location>
        <begin position="150"/>
        <end position="273"/>
    </location>
</feature>
<evidence type="ECO:0000313" key="6">
    <source>
        <dbReference type="EMBL" id="NEY90043.1"/>
    </source>
</evidence>
<dbReference type="PROSITE" id="PS51935">
    <property type="entry name" value="NLPC_P60"/>
    <property type="match status" value="1"/>
</dbReference>
<keyword evidence="4" id="KW-0788">Thiol protease</keyword>
<evidence type="ECO:0000256" key="2">
    <source>
        <dbReference type="ARBA" id="ARBA00022670"/>
    </source>
</evidence>
<dbReference type="PANTHER" id="PTHR47359:SF3">
    <property type="entry name" value="NLP_P60 DOMAIN-CONTAINING PROTEIN-RELATED"/>
    <property type="match status" value="1"/>
</dbReference>
<dbReference type="InterPro" id="IPR000064">
    <property type="entry name" value="NLP_P60_dom"/>
</dbReference>
<keyword evidence="2" id="KW-0645">Protease</keyword>
<dbReference type="GO" id="GO:0008234">
    <property type="term" value="F:cysteine-type peptidase activity"/>
    <property type="evidence" value="ECO:0007669"/>
    <property type="project" value="UniProtKB-KW"/>
</dbReference>
<evidence type="ECO:0000259" key="5">
    <source>
        <dbReference type="PROSITE" id="PS51935"/>
    </source>
</evidence>
<reference evidence="6 7" key="1">
    <citation type="submission" date="2020-02" db="EMBL/GenBank/DDBJ databases">
        <authorList>
            <person name="Chen W.-M."/>
        </authorList>
    </citation>
    <scope>NUCLEOTIDE SEQUENCE [LARGE SCALE GENOMIC DNA]</scope>
    <source>
        <strain evidence="6 7">KMS-5</strain>
    </source>
</reference>
<dbReference type="PANTHER" id="PTHR47359">
    <property type="entry name" value="PEPTIDOGLYCAN DL-ENDOPEPTIDASE CWLO"/>
    <property type="match status" value="1"/>
</dbReference>
<evidence type="ECO:0000256" key="1">
    <source>
        <dbReference type="ARBA" id="ARBA00007074"/>
    </source>
</evidence>
<accession>A0A6M0QTS4</accession>
<gene>
    <name evidence="6" type="ORF">G4Z14_06995</name>
</gene>
<dbReference type="Pfam" id="PF18348">
    <property type="entry name" value="SH3_16"/>
    <property type="match status" value="1"/>
</dbReference>
<dbReference type="InterPro" id="IPR041382">
    <property type="entry name" value="SH3_16"/>
</dbReference>
<dbReference type="AlphaFoldDB" id="A0A6M0QTS4"/>
<dbReference type="Gene3D" id="3.90.1720.10">
    <property type="entry name" value="endopeptidase domain like (from Nostoc punctiforme)"/>
    <property type="match status" value="1"/>
</dbReference>
<dbReference type="GO" id="GO:0006508">
    <property type="term" value="P:proteolysis"/>
    <property type="evidence" value="ECO:0007669"/>
    <property type="project" value="UniProtKB-KW"/>
</dbReference>
<evidence type="ECO:0000256" key="4">
    <source>
        <dbReference type="ARBA" id="ARBA00022807"/>
    </source>
</evidence>
<comment type="similarity">
    <text evidence="1">Belongs to the peptidase C40 family.</text>
</comment>
<evidence type="ECO:0000256" key="3">
    <source>
        <dbReference type="ARBA" id="ARBA00022801"/>
    </source>
</evidence>
<sequence>MDRRLIPATPRIAHISLKGRVEVPVYTDGTPMRVAQPVADLLRSPHGPRERQLLQGEPFTVIDRNEGHAFGFAGKDGYCGWLADAALSRDPVPSHWVSTPGTHLYPEARIQAPEVCALSLGAQVAITANHGKWLETTQGFLPACHLRPLGDWLADPVAVAESLLGTPYLWGGNSRGGIDCSGLVQLAFWACGISLPGDSDLQESAGTEITPDAALRRGDLIFWKGHVALVVDETRLIHANGHTMSVAHEGIQACIDRIQAQEGRPVRHRRRVL</sequence>
<keyword evidence="7" id="KW-1185">Reference proteome</keyword>
<dbReference type="EMBL" id="JAAIVJ010000003">
    <property type="protein sequence ID" value="NEY90043.1"/>
    <property type="molecule type" value="Genomic_DNA"/>
</dbReference>
<evidence type="ECO:0000313" key="7">
    <source>
        <dbReference type="Proteomes" id="UP000477782"/>
    </source>
</evidence>
<name>A0A6M0QTS4_9RHOB</name>